<dbReference type="InterPro" id="IPR036366">
    <property type="entry name" value="PGBDSf"/>
</dbReference>
<proteinExistence type="predicted"/>
<dbReference type="Pfam" id="PF08291">
    <property type="entry name" value="Peptidase_M15_3"/>
    <property type="match status" value="1"/>
</dbReference>
<feature type="domain" description="Peptidase M15A C-terminal" evidence="2">
    <location>
        <begin position="88"/>
        <end position="185"/>
    </location>
</feature>
<name>A0A8S5LWY4_9CAUD</name>
<protein>
    <submittedName>
        <fullName evidence="3">Peptidase</fullName>
    </submittedName>
</protein>
<evidence type="ECO:0000259" key="2">
    <source>
        <dbReference type="Pfam" id="PF08291"/>
    </source>
</evidence>
<organism evidence="3">
    <name type="scientific">Siphoviridae sp. ct3pR10</name>
    <dbReference type="NCBI Taxonomy" id="2826284"/>
    <lineage>
        <taxon>Viruses</taxon>
        <taxon>Duplodnaviria</taxon>
        <taxon>Heunggongvirae</taxon>
        <taxon>Uroviricota</taxon>
        <taxon>Caudoviricetes</taxon>
    </lineage>
</organism>
<feature type="domain" description="Peptidoglycan binding-like" evidence="1">
    <location>
        <begin position="3"/>
        <end position="55"/>
    </location>
</feature>
<dbReference type="InterPro" id="IPR036365">
    <property type="entry name" value="PGBD-like_sf"/>
</dbReference>
<evidence type="ECO:0000259" key="1">
    <source>
        <dbReference type="Pfam" id="PF01471"/>
    </source>
</evidence>
<evidence type="ECO:0000313" key="3">
    <source>
        <dbReference type="EMBL" id="DAD74359.1"/>
    </source>
</evidence>
<dbReference type="Gene3D" id="3.30.1380.10">
    <property type="match status" value="1"/>
</dbReference>
<sequence length="205" mass="22417">MTIKQIQCLLEYLGYDPGVIDGANGPNTEDAVRAFQAAEGLTADGIPGPLTEAKLLDAVAAGRVYKPQDTASKPPGKTGTFWDNIKFFTREEFRCKCGGRYCNGFPAEMSEDTVRCADEIRRRAGVPLRVNSGLRCDRWNAIQCGVKNSNHRTGHAVDLSGNISPEKLYAIAQEVHAEKIPGRGGLGLYDWGIHEDDGVYSRWNG</sequence>
<reference evidence="3" key="1">
    <citation type="journal article" date="2021" name="Proc. Natl. Acad. Sci. U.S.A.">
        <title>A Catalog of Tens of Thousands of Viruses from Human Metagenomes Reveals Hidden Associations with Chronic Diseases.</title>
        <authorList>
            <person name="Tisza M.J."/>
            <person name="Buck C.B."/>
        </authorList>
    </citation>
    <scope>NUCLEOTIDE SEQUENCE</scope>
    <source>
        <strain evidence="3">Ct3pR10</strain>
    </source>
</reference>
<dbReference type="InterPro" id="IPR013230">
    <property type="entry name" value="Peptidase_M15A_C"/>
</dbReference>
<dbReference type="Pfam" id="PF01471">
    <property type="entry name" value="PG_binding_1"/>
    <property type="match status" value="1"/>
</dbReference>
<dbReference type="EMBL" id="BK014759">
    <property type="protein sequence ID" value="DAD74359.1"/>
    <property type="molecule type" value="Genomic_DNA"/>
</dbReference>
<dbReference type="InterPro" id="IPR009045">
    <property type="entry name" value="Zn_M74/Hedgehog-like"/>
</dbReference>
<dbReference type="InterPro" id="IPR002477">
    <property type="entry name" value="Peptidoglycan-bd-like"/>
</dbReference>
<dbReference type="Gene3D" id="1.10.101.10">
    <property type="entry name" value="PGBD-like superfamily/PGBD"/>
    <property type="match status" value="1"/>
</dbReference>
<dbReference type="SUPFAM" id="SSF55166">
    <property type="entry name" value="Hedgehog/DD-peptidase"/>
    <property type="match status" value="1"/>
</dbReference>
<accession>A0A8S5LWY4</accession>
<dbReference type="SUPFAM" id="SSF47090">
    <property type="entry name" value="PGBD-like"/>
    <property type="match status" value="1"/>
</dbReference>